<dbReference type="PRINTS" id="PR00080">
    <property type="entry name" value="SDRFAMILY"/>
</dbReference>
<comment type="similarity">
    <text evidence="1 4">Belongs to the short-chain dehydrogenases/reductases (SDR) family.</text>
</comment>
<dbReference type="InterPro" id="IPR020904">
    <property type="entry name" value="Sc_DH/Rdtase_CS"/>
</dbReference>
<keyword evidence="3" id="KW-0560">Oxidoreductase</keyword>
<comment type="caution">
    <text evidence="6">The sequence shown here is derived from an EMBL/GenBank/DDBJ whole genome shotgun (WGS) entry which is preliminary data.</text>
</comment>
<dbReference type="GeneID" id="19208207"/>
<sequence length="298" mass="32767">MRENSKLTLSNLFSVEDMVCVVTGGGTGIGLMITQAFANNGARVYITSRRQDALEQAAQRWGSSLSHPKGRIVPIACDVTSKESIQHLVMEVGKHESHVDVLVNNAGYAGDELNTDKGDFSAEELSQELFSQEMEEWEQVYRTNVASYFFVTAAFIPLLSASTRGEEGDKYRSTVINISSNAGLTRLAQKRFHYTASKAATIQLSNLLAHEFRRSAVQIRVNNIAPGLFPSEMTTGDSNQGNKSTIPTDSDRMKRNQVPAGRSGREEDIAQVAIMFAVNQYLFGQTLAIDGGWLLEHP</sequence>
<proteinExistence type="inferred from homology"/>
<dbReference type="Proteomes" id="UP000053558">
    <property type="component" value="Unassembled WGS sequence"/>
</dbReference>
<evidence type="ECO:0000313" key="6">
    <source>
        <dbReference type="EMBL" id="EIW78034.1"/>
    </source>
</evidence>
<dbReference type="GO" id="GO:0016491">
    <property type="term" value="F:oxidoreductase activity"/>
    <property type="evidence" value="ECO:0007669"/>
    <property type="project" value="UniProtKB-KW"/>
</dbReference>
<name>A0A5M3MGY4_CONPW</name>
<feature type="compositionally biased region" description="Polar residues" evidence="5">
    <location>
        <begin position="232"/>
        <end position="248"/>
    </location>
</feature>
<dbReference type="SUPFAM" id="SSF51735">
    <property type="entry name" value="NAD(P)-binding Rossmann-fold domains"/>
    <property type="match status" value="1"/>
</dbReference>
<dbReference type="OrthoDB" id="3819888at2759"/>
<dbReference type="RefSeq" id="XP_007771811.1">
    <property type="nucleotide sequence ID" value="XM_007773621.1"/>
</dbReference>
<dbReference type="InterPro" id="IPR036291">
    <property type="entry name" value="NAD(P)-bd_dom_sf"/>
</dbReference>
<evidence type="ECO:0000256" key="4">
    <source>
        <dbReference type="RuleBase" id="RU000363"/>
    </source>
</evidence>
<evidence type="ECO:0000256" key="5">
    <source>
        <dbReference type="SAM" id="MobiDB-lite"/>
    </source>
</evidence>
<evidence type="ECO:0000256" key="1">
    <source>
        <dbReference type="ARBA" id="ARBA00006484"/>
    </source>
</evidence>
<evidence type="ECO:0000256" key="3">
    <source>
        <dbReference type="ARBA" id="ARBA00023002"/>
    </source>
</evidence>
<dbReference type="InterPro" id="IPR002347">
    <property type="entry name" value="SDR_fam"/>
</dbReference>
<feature type="region of interest" description="Disordered" evidence="5">
    <location>
        <begin position="230"/>
        <end position="264"/>
    </location>
</feature>
<evidence type="ECO:0000256" key="2">
    <source>
        <dbReference type="ARBA" id="ARBA00022857"/>
    </source>
</evidence>
<dbReference type="OMA" id="VMDVTNK"/>
<keyword evidence="2" id="KW-0521">NADP</keyword>
<reference evidence="7" key="1">
    <citation type="journal article" date="2012" name="Science">
        <title>The Paleozoic origin of enzymatic lignin decomposition reconstructed from 31 fungal genomes.</title>
        <authorList>
            <person name="Floudas D."/>
            <person name="Binder M."/>
            <person name="Riley R."/>
            <person name="Barry K."/>
            <person name="Blanchette R.A."/>
            <person name="Henrissat B."/>
            <person name="Martinez A.T."/>
            <person name="Otillar R."/>
            <person name="Spatafora J.W."/>
            <person name="Yadav J.S."/>
            <person name="Aerts A."/>
            <person name="Benoit I."/>
            <person name="Boyd A."/>
            <person name="Carlson A."/>
            <person name="Copeland A."/>
            <person name="Coutinho P.M."/>
            <person name="de Vries R.P."/>
            <person name="Ferreira P."/>
            <person name="Findley K."/>
            <person name="Foster B."/>
            <person name="Gaskell J."/>
            <person name="Glotzer D."/>
            <person name="Gorecki P."/>
            <person name="Heitman J."/>
            <person name="Hesse C."/>
            <person name="Hori C."/>
            <person name="Igarashi K."/>
            <person name="Jurgens J.A."/>
            <person name="Kallen N."/>
            <person name="Kersten P."/>
            <person name="Kohler A."/>
            <person name="Kuees U."/>
            <person name="Kumar T.K.A."/>
            <person name="Kuo A."/>
            <person name="LaButti K."/>
            <person name="Larrondo L.F."/>
            <person name="Lindquist E."/>
            <person name="Ling A."/>
            <person name="Lombard V."/>
            <person name="Lucas S."/>
            <person name="Lundell T."/>
            <person name="Martin R."/>
            <person name="McLaughlin D.J."/>
            <person name="Morgenstern I."/>
            <person name="Morin E."/>
            <person name="Murat C."/>
            <person name="Nagy L.G."/>
            <person name="Nolan M."/>
            <person name="Ohm R.A."/>
            <person name="Patyshakuliyeva A."/>
            <person name="Rokas A."/>
            <person name="Ruiz-Duenas F.J."/>
            <person name="Sabat G."/>
            <person name="Salamov A."/>
            <person name="Samejima M."/>
            <person name="Schmutz J."/>
            <person name="Slot J.C."/>
            <person name="St John F."/>
            <person name="Stenlid J."/>
            <person name="Sun H."/>
            <person name="Sun S."/>
            <person name="Syed K."/>
            <person name="Tsang A."/>
            <person name="Wiebenga A."/>
            <person name="Young D."/>
            <person name="Pisabarro A."/>
            <person name="Eastwood D.C."/>
            <person name="Martin F."/>
            <person name="Cullen D."/>
            <person name="Grigoriev I.V."/>
            <person name="Hibbett D.S."/>
        </authorList>
    </citation>
    <scope>NUCLEOTIDE SEQUENCE [LARGE SCALE GENOMIC DNA]</scope>
    <source>
        <strain evidence="7">RWD-64-598 SS2</strain>
    </source>
</reference>
<keyword evidence="7" id="KW-1185">Reference proteome</keyword>
<dbReference type="InterPro" id="IPR052178">
    <property type="entry name" value="Sec_Metab_Biosynth_SDR"/>
</dbReference>
<dbReference type="Pfam" id="PF00106">
    <property type="entry name" value="adh_short"/>
    <property type="match status" value="1"/>
</dbReference>
<dbReference type="Gene3D" id="3.40.50.720">
    <property type="entry name" value="NAD(P)-binding Rossmann-like Domain"/>
    <property type="match status" value="1"/>
</dbReference>
<dbReference type="PANTHER" id="PTHR43618:SF4">
    <property type="entry name" value="SHORT CHAIN DEHYDROGENASE_REDUCTASE FAMILY (AFU_ORTHOLOGUE AFUA_7G04540)"/>
    <property type="match status" value="1"/>
</dbReference>
<dbReference type="EMBL" id="JH711583">
    <property type="protein sequence ID" value="EIW78034.1"/>
    <property type="molecule type" value="Genomic_DNA"/>
</dbReference>
<organism evidence="6 7">
    <name type="scientific">Coniophora puteana (strain RWD-64-598)</name>
    <name type="common">Brown rot fungus</name>
    <dbReference type="NCBI Taxonomy" id="741705"/>
    <lineage>
        <taxon>Eukaryota</taxon>
        <taxon>Fungi</taxon>
        <taxon>Dikarya</taxon>
        <taxon>Basidiomycota</taxon>
        <taxon>Agaricomycotina</taxon>
        <taxon>Agaricomycetes</taxon>
        <taxon>Agaricomycetidae</taxon>
        <taxon>Boletales</taxon>
        <taxon>Coniophorineae</taxon>
        <taxon>Coniophoraceae</taxon>
        <taxon>Coniophora</taxon>
    </lineage>
</organism>
<protein>
    <submittedName>
        <fullName evidence="6">NAD(P)-binding protein</fullName>
    </submittedName>
</protein>
<dbReference type="KEGG" id="cput:CONPUDRAFT_62072"/>
<accession>A0A5M3MGY4</accession>
<dbReference type="AlphaFoldDB" id="A0A5M3MGY4"/>
<dbReference type="PRINTS" id="PR00081">
    <property type="entry name" value="GDHRDH"/>
</dbReference>
<dbReference type="PANTHER" id="PTHR43618">
    <property type="entry name" value="7-ALPHA-HYDROXYSTEROID DEHYDROGENASE"/>
    <property type="match status" value="1"/>
</dbReference>
<dbReference type="PROSITE" id="PS00061">
    <property type="entry name" value="ADH_SHORT"/>
    <property type="match status" value="1"/>
</dbReference>
<gene>
    <name evidence="6" type="ORF">CONPUDRAFT_62072</name>
</gene>
<evidence type="ECO:0000313" key="7">
    <source>
        <dbReference type="Proteomes" id="UP000053558"/>
    </source>
</evidence>